<comment type="caution">
    <text evidence="2">The sequence shown here is derived from an EMBL/GenBank/DDBJ whole genome shotgun (WGS) entry which is preliminary data.</text>
</comment>
<reference evidence="2 3" key="1">
    <citation type="journal article" date="2024" name="bioRxiv">
        <title>A reference genome for Trichogramma kaykai: A tiny desert-dwelling parasitoid wasp with competing sex-ratio distorters.</title>
        <authorList>
            <person name="Culotta J."/>
            <person name="Lindsey A.R."/>
        </authorList>
    </citation>
    <scope>NUCLEOTIDE SEQUENCE [LARGE SCALE GENOMIC DNA]</scope>
    <source>
        <strain evidence="2 3">KSX58</strain>
    </source>
</reference>
<evidence type="ECO:0000313" key="2">
    <source>
        <dbReference type="EMBL" id="KAL3403791.1"/>
    </source>
</evidence>
<protein>
    <submittedName>
        <fullName evidence="2">Uncharacterized protein</fullName>
    </submittedName>
</protein>
<dbReference type="EMBL" id="JBJJXI010000028">
    <property type="protein sequence ID" value="KAL3403791.1"/>
    <property type="molecule type" value="Genomic_DNA"/>
</dbReference>
<accession>A0ABD2XE93</accession>
<keyword evidence="3" id="KW-1185">Reference proteome</keyword>
<gene>
    <name evidence="2" type="ORF">TKK_003469</name>
</gene>
<feature type="compositionally biased region" description="Polar residues" evidence="1">
    <location>
        <begin position="455"/>
        <end position="465"/>
    </location>
</feature>
<feature type="region of interest" description="Disordered" evidence="1">
    <location>
        <begin position="504"/>
        <end position="540"/>
    </location>
</feature>
<feature type="region of interest" description="Disordered" evidence="1">
    <location>
        <begin position="577"/>
        <end position="599"/>
    </location>
</feature>
<dbReference type="Proteomes" id="UP001627154">
    <property type="component" value="Unassembled WGS sequence"/>
</dbReference>
<organism evidence="2 3">
    <name type="scientific">Trichogramma kaykai</name>
    <dbReference type="NCBI Taxonomy" id="54128"/>
    <lineage>
        <taxon>Eukaryota</taxon>
        <taxon>Metazoa</taxon>
        <taxon>Ecdysozoa</taxon>
        <taxon>Arthropoda</taxon>
        <taxon>Hexapoda</taxon>
        <taxon>Insecta</taxon>
        <taxon>Pterygota</taxon>
        <taxon>Neoptera</taxon>
        <taxon>Endopterygota</taxon>
        <taxon>Hymenoptera</taxon>
        <taxon>Apocrita</taxon>
        <taxon>Proctotrupomorpha</taxon>
        <taxon>Chalcidoidea</taxon>
        <taxon>Trichogrammatidae</taxon>
        <taxon>Trichogramma</taxon>
    </lineage>
</organism>
<dbReference type="AlphaFoldDB" id="A0ABD2XE93"/>
<feature type="region of interest" description="Disordered" evidence="1">
    <location>
        <begin position="444"/>
        <end position="467"/>
    </location>
</feature>
<evidence type="ECO:0000313" key="3">
    <source>
        <dbReference type="Proteomes" id="UP001627154"/>
    </source>
</evidence>
<feature type="compositionally biased region" description="Low complexity" evidence="1">
    <location>
        <begin position="529"/>
        <end position="540"/>
    </location>
</feature>
<evidence type="ECO:0000256" key="1">
    <source>
        <dbReference type="SAM" id="MobiDB-lite"/>
    </source>
</evidence>
<feature type="compositionally biased region" description="Basic residues" evidence="1">
    <location>
        <begin position="581"/>
        <end position="592"/>
    </location>
</feature>
<sequence length="649" mass="73921">MMPKRSTIKPRNEKFACLRRTQLLRDTATVKIERWWHVYNCGQHYRAKSKISKRLLNSIALIFCLTDLENRPSNDHKLLVLKTVKTKLERPSGVSSSIFALIASSCNVSSLSSQLKLWYQVFARKYLRSNRRLPTAENPLTAISIKLTNNQSLFYAGRSMNHRSADCLMQNVAFVDMASLLTKLKTYIGHYEQKTILHKSVKTANNLAALSTSQQKYIDKSIQCSKSTEFLKTSHNSKLDFRATVSLDCSIKKTSSKAALEHLVNGETNLARESSNPTASTKTNKLNRPVVLFHSESFKVRELTKELSSCLICISLSSTQPRLSMPNRDRSRFSLRSCPVGRRLHDRIQRGKEDSSKCCQSFGESRYGGLLARRHGDSASTPRLVAEGGVSTMKRALLQNYITEMKETMRSREAQKASELDQRRILDSVKKRIDEDIAADEDSARYLSTNEKDSYSTTARETPTSGCGCDAAKHDGSRKYCKHCCMKRNYQRLEKRLRRLQSRLSVHGDGNSTNTMHQRRTTQQRKLASTMSSSEELYASSNSGKDEELLCRRVESAVRKFTDELIVCERRAKDRSSSVGRRVRRRRPTSKRSGRDQRQRVFEDFRSPCYSASDRERIVAISTPSLVSLTDFYESNASLGSSTHRSWDR</sequence>
<proteinExistence type="predicted"/>
<name>A0ABD2XE93_9HYME</name>